<name>X0T6C8_9ZZZZ</name>
<gene>
    <name evidence="1" type="ORF">S01H1_07814</name>
</gene>
<accession>X0T6C8</accession>
<sequence>MNALSNIPPGVTISMIEDRAAPRYEVVESKVWQHKTTKQKVSRYGACPWQHESQRHKWELIPQGWTIYDSKMNQYGMGRKPWQSHAAAQLIVDGWNNR</sequence>
<comment type="caution">
    <text evidence="1">The sequence shown here is derived from an EMBL/GenBank/DDBJ whole genome shotgun (WGS) entry which is preliminary data.</text>
</comment>
<reference evidence="1" key="1">
    <citation type="journal article" date="2014" name="Front. Microbiol.">
        <title>High frequency of phylogenetically diverse reductive dehalogenase-homologous genes in deep subseafloor sedimentary metagenomes.</title>
        <authorList>
            <person name="Kawai M."/>
            <person name="Futagami T."/>
            <person name="Toyoda A."/>
            <person name="Takaki Y."/>
            <person name="Nishi S."/>
            <person name="Hori S."/>
            <person name="Arai W."/>
            <person name="Tsubouchi T."/>
            <person name="Morono Y."/>
            <person name="Uchiyama I."/>
            <person name="Ito T."/>
            <person name="Fujiyama A."/>
            <person name="Inagaki F."/>
            <person name="Takami H."/>
        </authorList>
    </citation>
    <scope>NUCLEOTIDE SEQUENCE</scope>
    <source>
        <strain evidence="1">Expedition CK06-06</strain>
    </source>
</reference>
<organism evidence="1">
    <name type="scientific">marine sediment metagenome</name>
    <dbReference type="NCBI Taxonomy" id="412755"/>
    <lineage>
        <taxon>unclassified sequences</taxon>
        <taxon>metagenomes</taxon>
        <taxon>ecological metagenomes</taxon>
    </lineage>
</organism>
<dbReference type="AlphaFoldDB" id="X0T6C8"/>
<protein>
    <submittedName>
        <fullName evidence="1">Uncharacterized protein</fullName>
    </submittedName>
</protein>
<evidence type="ECO:0000313" key="1">
    <source>
        <dbReference type="EMBL" id="GAF71630.1"/>
    </source>
</evidence>
<dbReference type="EMBL" id="BARS01004009">
    <property type="protein sequence ID" value="GAF71630.1"/>
    <property type="molecule type" value="Genomic_DNA"/>
</dbReference>
<proteinExistence type="predicted"/>